<protein>
    <submittedName>
        <fullName evidence="1">Uncharacterized protein</fullName>
    </submittedName>
</protein>
<gene>
    <name evidence="1" type="ORF">B0H16DRAFT_1450996</name>
</gene>
<evidence type="ECO:0000313" key="2">
    <source>
        <dbReference type="Proteomes" id="UP001215598"/>
    </source>
</evidence>
<dbReference type="Proteomes" id="UP001215598">
    <property type="component" value="Unassembled WGS sequence"/>
</dbReference>
<organism evidence="1 2">
    <name type="scientific">Mycena metata</name>
    <dbReference type="NCBI Taxonomy" id="1033252"/>
    <lineage>
        <taxon>Eukaryota</taxon>
        <taxon>Fungi</taxon>
        <taxon>Dikarya</taxon>
        <taxon>Basidiomycota</taxon>
        <taxon>Agaricomycotina</taxon>
        <taxon>Agaricomycetes</taxon>
        <taxon>Agaricomycetidae</taxon>
        <taxon>Agaricales</taxon>
        <taxon>Marasmiineae</taxon>
        <taxon>Mycenaceae</taxon>
        <taxon>Mycena</taxon>
    </lineage>
</organism>
<dbReference type="EMBL" id="JARKIB010000013">
    <property type="protein sequence ID" value="KAJ7773153.1"/>
    <property type="molecule type" value="Genomic_DNA"/>
</dbReference>
<keyword evidence="2" id="KW-1185">Reference proteome</keyword>
<accession>A0AAD7NSJ8</accession>
<comment type="caution">
    <text evidence="1">The sequence shown here is derived from an EMBL/GenBank/DDBJ whole genome shotgun (WGS) entry which is preliminary data.</text>
</comment>
<proteinExistence type="predicted"/>
<evidence type="ECO:0000313" key="1">
    <source>
        <dbReference type="EMBL" id="KAJ7773153.1"/>
    </source>
</evidence>
<reference evidence="1" key="1">
    <citation type="submission" date="2023-03" db="EMBL/GenBank/DDBJ databases">
        <title>Massive genome expansion in bonnet fungi (Mycena s.s.) driven by repeated elements and novel gene families across ecological guilds.</title>
        <authorList>
            <consortium name="Lawrence Berkeley National Laboratory"/>
            <person name="Harder C.B."/>
            <person name="Miyauchi S."/>
            <person name="Viragh M."/>
            <person name="Kuo A."/>
            <person name="Thoen E."/>
            <person name="Andreopoulos B."/>
            <person name="Lu D."/>
            <person name="Skrede I."/>
            <person name="Drula E."/>
            <person name="Henrissat B."/>
            <person name="Morin E."/>
            <person name="Kohler A."/>
            <person name="Barry K."/>
            <person name="LaButti K."/>
            <person name="Morin E."/>
            <person name="Salamov A."/>
            <person name="Lipzen A."/>
            <person name="Mereny Z."/>
            <person name="Hegedus B."/>
            <person name="Baldrian P."/>
            <person name="Stursova M."/>
            <person name="Weitz H."/>
            <person name="Taylor A."/>
            <person name="Grigoriev I.V."/>
            <person name="Nagy L.G."/>
            <person name="Martin F."/>
            <person name="Kauserud H."/>
        </authorList>
    </citation>
    <scope>NUCLEOTIDE SEQUENCE</scope>
    <source>
        <strain evidence="1">CBHHK182m</strain>
    </source>
</reference>
<sequence length="228" mass="25344">MESSLGPILPFIHNSSPEYTGFRLSSEIIGPGRIPDSEGVVFVDKRRTGMDLEQILVPQCAVLRMSSEAVIFHSVVCQQYLPPSFKVTHAERILDYFLHGFIIPPSVDPYAPINTFLMPPTTRAEAIKSVSYQFTRWPQRPLCNVEADVLYCLAFRKPGGIYEVVDVVPCCRSRLIHPSTRVFSPSAWRGGGSVEDSLGEVVGGSQRLRLRLESEDIILVDVPADLVV</sequence>
<dbReference type="AlphaFoldDB" id="A0AAD7NSJ8"/>
<name>A0AAD7NSJ8_9AGAR</name>